<organism evidence="2 3">
    <name type="scientific">Temnothorax longispinosus</name>
    <dbReference type="NCBI Taxonomy" id="300112"/>
    <lineage>
        <taxon>Eukaryota</taxon>
        <taxon>Metazoa</taxon>
        <taxon>Ecdysozoa</taxon>
        <taxon>Arthropoda</taxon>
        <taxon>Hexapoda</taxon>
        <taxon>Insecta</taxon>
        <taxon>Pterygota</taxon>
        <taxon>Neoptera</taxon>
        <taxon>Endopterygota</taxon>
        <taxon>Hymenoptera</taxon>
        <taxon>Apocrita</taxon>
        <taxon>Aculeata</taxon>
        <taxon>Formicoidea</taxon>
        <taxon>Formicidae</taxon>
        <taxon>Myrmicinae</taxon>
        <taxon>Temnothorax</taxon>
    </lineage>
</organism>
<feature type="compositionally biased region" description="Basic and acidic residues" evidence="1">
    <location>
        <begin position="51"/>
        <end position="67"/>
    </location>
</feature>
<sequence>MASNDDKVSGYRRRHALLERTLLGKRFNGFPLILATLSKVEDDEGRWMRVIERDGDTNEDAGRRKDVEEGEEEEAEEEAERRERKEGVRVRVRLGVGGAIRNYCGTIDKRRLRGRTTEDSLRPSDFPSTVASPPLFRFSLFPGSFGLPHSRHAVLSVPVSCPRNLPDSTRARATPSSSGRSTWNRRFYPTLYISVDAPSKPRWDTGKSSLSSLSSSRKINFVSAFGAYISGRTLSGGVRASSIYQRFVKPPSSTSRVSALDKNANKYGHVGVYVKSFSITRTGY</sequence>
<gene>
    <name evidence="2" type="ORF">DBV15_08937</name>
</gene>
<dbReference type="AlphaFoldDB" id="A0A4S2JDI7"/>
<evidence type="ECO:0000256" key="1">
    <source>
        <dbReference type="SAM" id="MobiDB-lite"/>
    </source>
</evidence>
<evidence type="ECO:0000313" key="2">
    <source>
        <dbReference type="EMBL" id="TGZ32599.1"/>
    </source>
</evidence>
<accession>A0A4S2JDI7</accession>
<dbReference type="EMBL" id="QBLH01003815">
    <property type="protein sequence ID" value="TGZ32599.1"/>
    <property type="molecule type" value="Genomic_DNA"/>
</dbReference>
<keyword evidence="3" id="KW-1185">Reference proteome</keyword>
<name>A0A4S2JDI7_9HYME</name>
<comment type="caution">
    <text evidence="2">The sequence shown here is derived from an EMBL/GenBank/DDBJ whole genome shotgun (WGS) entry which is preliminary data.</text>
</comment>
<reference evidence="2 3" key="1">
    <citation type="journal article" date="2019" name="Philos. Trans. R. Soc. Lond., B, Biol. Sci.">
        <title>Ant behaviour and brain gene expression of defending hosts depend on the ecological success of the intruding social parasite.</title>
        <authorList>
            <person name="Kaur R."/>
            <person name="Stoldt M."/>
            <person name="Jongepier E."/>
            <person name="Feldmeyer B."/>
            <person name="Menzel F."/>
            <person name="Bornberg-Bauer E."/>
            <person name="Foitzik S."/>
        </authorList>
    </citation>
    <scope>NUCLEOTIDE SEQUENCE [LARGE SCALE GENOMIC DNA]</scope>
    <source>
        <tissue evidence="2">Whole body</tissue>
    </source>
</reference>
<protein>
    <submittedName>
        <fullName evidence="2">Uncharacterized protein</fullName>
    </submittedName>
</protein>
<dbReference type="Proteomes" id="UP000310200">
    <property type="component" value="Unassembled WGS sequence"/>
</dbReference>
<evidence type="ECO:0000313" key="3">
    <source>
        <dbReference type="Proteomes" id="UP000310200"/>
    </source>
</evidence>
<proteinExistence type="predicted"/>
<feature type="region of interest" description="Disordered" evidence="1">
    <location>
        <begin position="51"/>
        <end position="86"/>
    </location>
</feature>
<feature type="compositionally biased region" description="Acidic residues" evidence="1">
    <location>
        <begin position="68"/>
        <end position="78"/>
    </location>
</feature>